<evidence type="ECO:0000313" key="1">
    <source>
        <dbReference type="EMBL" id="MDI9866329.1"/>
    </source>
</evidence>
<name>A0ABT6YRW0_9BACT</name>
<proteinExistence type="predicted"/>
<organism evidence="1 2">
    <name type="scientific">Flectobacillus longus</name>
    <dbReference type="NCBI Taxonomy" id="2984207"/>
    <lineage>
        <taxon>Bacteria</taxon>
        <taxon>Pseudomonadati</taxon>
        <taxon>Bacteroidota</taxon>
        <taxon>Cytophagia</taxon>
        <taxon>Cytophagales</taxon>
        <taxon>Flectobacillaceae</taxon>
        <taxon>Flectobacillus</taxon>
    </lineage>
</organism>
<evidence type="ECO:0000313" key="2">
    <source>
        <dbReference type="Proteomes" id="UP001236569"/>
    </source>
</evidence>
<reference evidence="1 2" key="1">
    <citation type="submission" date="2023-05" db="EMBL/GenBank/DDBJ databases">
        <title>Novel species of genus Flectobacillus isolated from stream in China.</title>
        <authorList>
            <person name="Lu H."/>
        </authorList>
    </citation>
    <scope>NUCLEOTIDE SEQUENCE [LARGE SCALE GENOMIC DNA]</scope>
    <source>
        <strain evidence="1 2">DC10W</strain>
    </source>
</reference>
<sequence>MALCIETITYNSNFSGAIYGGNADGQVQIPNDILEGIDQEVDDEAMLALAMLWASEQSGVNPNSFNFDINPFARANFYNSYLSTGVSNEEAGSLVTSVGASTALAYAVKIDGFTIGTKKGYGAQQRFDFHTISSKGLSGKWVPLVLASKPALAYYKDSNTSFFNTPPSH</sequence>
<protein>
    <submittedName>
        <fullName evidence="1">Uncharacterized protein</fullName>
    </submittedName>
</protein>
<dbReference type="RefSeq" id="WP_283371162.1">
    <property type="nucleotide sequence ID" value="NZ_JASHID010000016.1"/>
</dbReference>
<keyword evidence="2" id="KW-1185">Reference proteome</keyword>
<dbReference type="Proteomes" id="UP001236569">
    <property type="component" value="Unassembled WGS sequence"/>
</dbReference>
<accession>A0ABT6YRW0</accession>
<gene>
    <name evidence="1" type="ORF">QM480_18460</name>
</gene>
<dbReference type="EMBL" id="JASHID010000016">
    <property type="protein sequence ID" value="MDI9866329.1"/>
    <property type="molecule type" value="Genomic_DNA"/>
</dbReference>
<comment type="caution">
    <text evidence="1">The sequence shown here is derived from an EMBL/GenBank/DDBJ whole genome shotgun (WGS) entry which is preliminary data.</text>
</comment>